<feature type="region of interest" description="Disordered" evidence="1">
    <location>
        <begin position="1"/>
        <end position="24"/>
    </location>
</feature>
<organism evidence="2 3">
    <name type="scientific">Panacagrimonas perspica</name>
    <dbReference type="NCBI Taxonomy" id="381431"/>
    <lineage>
        <taxon>Bacteria</taxon>
        <taxon>Pseudomonadati</taxon>
        <taxon>Pseudomonadota</taxon>
        <taxon>Gammaproteobacteria</taxon>
        <taxon>Nevskiales</taxon>
        <taxon>Nevskiaceae</taxon>
        <taxon>Panacagrimonas</taxon>
    </lineage>
</organism>
<sequence>MHDAAKWRSAASELSRPRPHGHQWGSSVLLDRSIDARVGRAEASRIFLVRNSYRALLRDIPIQPMGSFVPGFHANPPSTITRS</sequence>
<evidence type="ECO:0000313" key="3">
    <source>
        <dbReference type="Proteomes" id="UP000295341"/>
    </source>
</evidence>
<reference evidence="2 3" key="1">
    <citation type="submission" date="2019-03" db="EMBL/GenBank/DDBJ databases">
        <title>Genomic Encyclopedia of Type Strains, Phase IV (KMG-IV): sequencing the most valuable type-strain genomes for metagenomic binning, comparative biology and taxonomic classification.</title>
        <authorList>
            <person name="Goeker M."/>
        </authorList>
    </citation>
    <scope>NUCLEOTIDE SEQUENCE [LARGE SCALE GENOMIC DNA]</scope>
    <source>
        <strain evidence="2 3">DSM 26377</strain>
    </source>
</reference>
<name>A0A4V3F5A1_9GAMM</name>
<accession>A0A4V3F5A1</accession>
<evidence type="ECO:0000313" key="2">
    <source>
        <dbReference type="EMBL" id="TDU28066.1"/>
    </source>
</evidence>
<gene>
    <name evidence="2" type="ORF">DFR24_2425</name>
</gene>
<dbReference type="AlphaFoldDB" id="A0A4V3F5A1"/>
<proteinExistence type="predicted"/>
<dbReference type="EMBL" id="SOBT01000009">
    <property type="protein sequence ID" value="TDU28066.1"/>
    <property type="molecule type" value="Genomic_DNA"/>
</dbReference>
<comment type="caution">
    <text evidence="2">The sequence shown here is derived from an EMBL/GenBank/DDBJ whole genome shotgun (WGS) entry which is preliminary data.</text>
</comment>
<evidence type="ECO:0000256" key="1">
    <source>
        <dbReference type="SAM" id="MobiDB-lite"/>
    </source>
</evidence>
<protein>
    <submittedName>
        <fullName evidence="2">Uncharacterized protein</fullName>
    </submittedName>
</protein>
<dbReference type="Proteomes" id="UP000295341">
    <property type="component" value="Unassembled WGS sequence"/>
</dbReference>
<keyword evidence="3" id="KW-1185">Reference proteome</keyword>